<feature type="compositionally biased region" description="Pro residues" evidence="1">
    <location>
        <begin position="109"/>
        <end position="137"/>
    </location>
</feature>
<proteinExistence type="predicted"/>
<reference evidence="2 3" key="1">
    <citation type="submission" date="2023-12" db="EMBL/GenBank/DDBJ databases">
        <title>Description of Novel Strain Fulvimarina sp. 2208YS6-2-32 isolated from Uroteuthis (Photololigo) edulis.</title>
        <authorList>
            <person name="Park J.-S."/>
        </authorList>
    </citation>
    <scope>NUCLEOTIDE SEQUENCE [LARGE SCALE GENOMIC DNA]</scope>
    <source>
        <strain evidence="2 3">2208YS6-2-32</strain>
    </source>
</reference>
<dbReference type="RefSeq" id="WP_322189020.1">
    <property type="nucleotide sequence ID" value="NZ_JAXLPB010000008.1"/>
</dbReference>
<dbReference type="Proteomes" id="UP001294412">
    <property type="component" value="Unassembled WGS sequence"/>
</dbReference>
<comment type="caution">
    <text evidence="2">The sequence shown here is derived from an EMBL/GenBank/DDBJ whole genome shotgun (WGS) entry which is preliminary data.</text>
</comment>
<name>A0ABU5I6G0_9HYPH</name>
<feature type="region of interest" description="Disordered" evidence="1">
    <location>
        <begin position="298"/>
        <end position="323"/>
    </location>
</feature>
<dbReference type="EMBL" id="JAXLPB010000008">
    <property type="protein sequence ID" value="MDY8110969.1"/>
    <property type="molecule type" value="Genomic_DNA"/>
</dbReference>
<sequence length="363" mass="38451">MKTGVVVSSLAHGVLLTWGLWALGAPEPMTIVDDSLPVELVSIEEFSQSMRGAQDAPIAETSAPEPTEDRSEPVPDAENAGENSVDLDAAPAPRPAPRETVQTAAAEPSPEPVMPDPVPAPEPEPAAEPEPVPAPEPEPAEAEAEPAPQPEPDPVSEAIEQAVAEPEPDPVPSPPRNVPVPSTKPRPPERVEVAEARREPPPTEPEQTEKPEQPKQEAAEEKTFDADQIAALLNREQSAGGGAKRETETAALGGRQTTGATLAASEIDALRRATKECWNEPSGSFGAEGIVVELSFELEPDGSLSSPPRATATGGDPATRRAYEGSASRAVRICAQQGRYRLSAESYDAWSELTFNFRPDVTY</sequence>
<dbReference type="Gene3D" id="3.30.1150.10">
    <property type="match status" value="1"/>
</dbReference>
<feature type="compositionally biased region" description="Pro residues" evidence="1">
    <location>
        <begin position="169"/>
        <end position="185"/>
    </location>
</feature>
<evidence type="ECO:0000313" key="2">
    <source>
        <dbReference type="EMBL" id="MDY8110969.1"/>
    </source>
</evidence>
<dbReference type="PRINTS" id="PR01217">
    <property type="entry name" value="PRICHEXTENSN"/>
</dbReference>
<feature type="compositionally biased region" description="Basic and acidic residues" evidence="1">
    <location>
        <begin position="186"/>
        <end position="225"/>
    </location>
</feature>
<evidence type="ECO:0000313" key="3">
    <source>
        <dbReference type="Proteomes" id="UP001294412"/>
    </source>
</evidence>
<protein>
    <recommendedName>
        <fullName evidence="4">Cell division and transport-associated protein TolA</fullName>
    </recommendedName>
</protein>
<feature type="region of interest" description="Disordered" evidence="1">
    <location>
        <begin position="49"/>
        <end position="257"/>
    </location>
</feature>
<evidence type="ECO:0000256" key="1">
    <source>
        <dbReference type="SAM" id="MobiDB-lite"/>
    </source>
</evidence>
<organism evidence="2 3">
    <name type="scientific">Fulvimarina uroteuthidis</name>
    <dbReference type="NCBI Taxonomy" id="3098149"/>
    <lineage>
        <taxon>Bacteria</taxon>
        <taxon>Pseudomonadati</taxon>
        <taxon>Pseudomonadota</taxon>
        <taxon>Alphaproteobacteria</taxon>
        <taxon>Hyphomicrobiales</taxon>
        <taxon>Aurantimonadaceae</taxon>
        <taxon>Fulvimarina</taxon>
    </lineage>
</organism>
<keyword evidence="3" id="KW-1185">Reference proteome</keyword>
<gene>
    <name evidence="2" type="ORF">U0C82_17695</name>
</gene>
<evidence type="ECO:0008006" key="4">
    <source>
        <dbReference type="Google" id="ProtNLM"/>
    </source>
</evidence>
<accession>A0ABU5I6G0</accession>